<organism evidence="2">
    <name type="scientific">freshwater metagenome</name>
    <dbReference type="NCBI Taxonomy" id="449393"/>
    <lineage>
        <taxon>unclassified sequences</taxon>
        <taxon>metagenomes</taxon>
        <taxon>ecological metagenomes</taxon>
    </lineage>
</organism>
<dbReference type="Gene3D" id="1.10.490.50">
    <property type="entry name" value="Antibiotic binding domain of TipA-like multidrug resistance regulators"/>
    <property type="match status" value="1"/>
</dbReference>
<gene>
    <name evidence="2" type="ORF">UFOPK1505_00215</name>
</gene>
<reference evidence="2" key="1">
    <citation type="submission" date="2020-05" db="EMBL/GenBank/DDBJ databases">
        <authorList>
            <person name="Chiriac C."/>
            <person name="Salcher M."/>
            <person name="Ghai R."/>
            <person name="Kavagutti S V."/>
        </authorList>
    </citation>
    <scope>NUCLEOTIDE SEQUENCE</scope>
</reference>
<dbReference type="SUPFAM" id="SSF89082">
    <property type="entry name" value="Antibiotic binding domain of TipA-like multidrug resistance regulators"/>
    <property type="match status" value="1"/>
</dbReference>
<sequence length="127" mass="14537">MSTTNSYAEEAAQRWPKEYVESNLKLKSMSKEDQQKLFKLGSDNIKDIADAFVLQKAANSPEVQKLVKIHYNWVSVFWTPTKDAYIGLGQMYVSDERFTQNYDKYAPGCAAFMAQAMDIYAQENLSN</sequence>
<proteinExistence type="predicted"/>
<evidence type="ECO:0000259" key="1">
    <source>
        <dbReference type="Pfam" id="PF07739"/>
    </source>
</evidence>
<protein>
    <submittedName>
        <fullName evidence="2">Unannotated protein</fullName>
    </submittedName>
</protein>
<dbReference type="Pfam" id="PF07739">
    <property type="entry name" value="TipAS"/>
    <property type="match status" value="1"/>
</dbReference>
<accession>A0A6J6BR89</accession>
<dbReference type="InterPro" id="IPR036244">
    <property type="entry name" value="TipA-like_antibiotic-bd"/>
</dbReference>
<dbReference type="EMBL" id="CAEZSS010000024">
    <property type="protein sequence ID" value="CAB4541512.1"/>
    <property type="molecule type" value="Genomic_DNA"/>
</dbReference>
<name>A0A6J6BR89_9ZZZZ</name>
<dbReference type="AlphaFoldDB" id="A0A6J6BR89"/>
<evidence type="ECO:0000313" key="2">
    <source>
        <dbReference type="EMBL" id="CAB4541512.1"/>
    </source>
</evidence>
<dbReference type="InterPro" id="IPR012925">
    <property type="entry name" value="TipAS_dom"/>
</dbReference>
<feature type="domain" description="TipAS antibiotic-recognition" evidence="1">
    <location>
        <begin position="7"/>
        <end position="120"/>
    </location>
</feature>